<keyword evidence="3" id="KW-1185">Reference proteome</keyword>
<accession>E3PTH1</accession>
<gene>
    <name evidence="2" type="ordered locus">CLOST_2055</name>
</gene>
<evidence type="ECO:0000256" key="1">
    <source>
        <dbReference type="SAM" id="Phobius"/>
    </source>
</evidence>
<organism evidence="2 3">
    <name type="scientific">Acetoanaerobium sticklandii (strain ATCC 12662 / DSM 519 / JCM 1433 / CCUG 9281 / NCIMB 10654 / HF)</name>
    <name type="common">Clostridium sticklandii</name>
    <dbReference type="NCBI Taxonomy" id="499177"/>
    <lineage>
        <taxon>Bacteria</taxon>
        <taxon>Bacillati</taxon>
        <taxon>Bacillota</taxon>
        <taxon>Clostridia</taxon>
        <taxon>Peptostreptococcales</taxon>
        <taxon>Filifactoraceae</taxon>
        <taxon>Acetoanaerobium</taxon>
    </lineage>
</organism>
<dbReference type="RefSeq" id="WP_013362267.1">
    <property type="nucleotide sequence ID" value="NC_014614.1"/>
</dbReference>
<keyword evidence="1" id="KW-0472">Membrane</keyword>
<name>E3PTH1_ACESD</name>
<proteinExistence type="predicted"/>
<dbReference type="Gene3D" id="3.40.390.70">
    <property type="match status" value="1"/>
</dbReference>
<sequence>MKKISIGIAMLLIVIVYQLLLNVFFITMDEYKFNQSLGLLSEGIKPYERDYLKLIYKRIDKFEKERLEKSSVSLSYKEENLRTFYNKALNRLTDKYLSEDEVLLSETDNQEKLTDNKSLNKSRLDNMFSRLKTMVSENDYNDINTLYDKYETSEDYSYIEDIKTIIDNYEEINSDIFVEYILDPIDMKAYFSLNLQKNLVLEPLLPIIESNPTSSELETYDKIWREIKDKLGTNLLASLDSFIVYSDGKDETLAYVNYIDDKASRWYMAIDIEDSINMEDNSLKEDFYFTIVHELAHVITLNDTQAIYNSEPSFGKYFEEDISFNEDSYLNEFYNRFWTYSIDESRIIQNLDNEDIRYKFFLRHENSFVTDYAATSPSEDIAESFAYFVINEKPMGNEIWEQKIRFFYEFEELVEIKNNIRKRLSSLEIAA</sequence>
<feature type="transmembrane region" description="Helical" evidence="1">
    <location>
        <begin position="6"/>
        <end position="26"/>
    </location>
</feature>
<dbReference type="KEGG" id="cst:CLOST_2055"/>
<dbReference type="EMBL" id="FP565809">
    <property type="protein sequence ID" value="CBH22175.1"/>
    <property type="molecule type" value="Genomic_DNA"/>
</dbReference>
<keyword evidence="1" id="KW-0812">Transmembrane</keyword>
<dbReference type="BioCyc" id="CSTI499177:GJE9-2120-MONOMER"/>
<dbReference type="STRING" id="1511.CLOST_2055"/>
<dbReference type="SUPFAM" id="SSF55486">
    <property type="entry name" value="Metalloproteases ('zincins'), catalytic domain"/>
    <property type="match status" value="1"/>
</dbReference>
<reference evidence="3" key="1">
    <citation type="journal article" date="2010" name="BMC Genomics">
        <title>Clostridium sticklandii, a specialist in amino acid degradation:revisiting its metabolism through its genome sequence.</title>
        <authorList>
            <person name="Fonknechten N."/>
            <person name="Chaussonnerie S."/>
            <person name="Tricot S."/>
            <person name="Lajus A."/>
            <person name="Andreesen J.R."/>
            <person name="Perchat N."/>
            <person name="Pelletier E."/>
            <person name="Gouyvenoux M."/>
            <person name="Barbe V."/>
            <person name="Salanoubat M."/>
            <person name="Le Paslier D."/>
            <person name="Weissenbach J."/>
            <person name="Cohen G.N."/>
            <person name="Kreimeyer A."/>
        </authorList>
    </citation>
    <scope>NUCLEOTIDE SEQUENCE [LARGE SCALE GENOMIC DNA]</scope>
    <source>
        <strain evidence="3">ATCC 12662 / DSM 519 / JCM 1433 / CCUG 9281 / NCIMB 10654 / HF</strain>
    </source>
</reference>
<dbReference type="eggNOG" id="ENOG5032S5K">
    <property type="taxonomic scope" value="Bacteria"/>
</dbReference>
<dbReference type="Proteomes" id="UP000007041">
    <property type="component" value="Chromosome"/>
</dbReference>
<evidence type="ECO:0000313" key="3">
    <source>
        <dbReference type="Proteomes" id="UP000007041"/>
    </source>
</evidence>
<evidence type="ECO:0000313" key="2">
    <source>
        <dbReference type="EMBL" id="CBH22175.1"/>
    </source>
</evidence>
<keyword evidence="1" id="KW-1133">Transmembrane helix</keyword>
<dbReference type="GeneID" id="35558898"/>
<dbReference type="HOGENOM" id="CLU_635711_0_0_9"/>
<dbReference type="AlphaFoldDB" id="E3PTH1"/>
<protein>
    <submittedName>
        <fullName evidence="2">Uncharacterized protein</fullName>
    </submittedName>
</protein>